<dbReference type="Proteomes" id="UP000000709">
    <property type="component" value="Unassembled WGS sequence"/>
</dbReference>
<proteinExistence type="predicted"/>
<keyword evidence="2" id="KW-1185">Reference proteome</keyword>
<dbReference type="RefSeq" id="XP_007376209.1">
    <property type="nucleotide sequence ID" value="XM_007376147.1"/>
</dbReference>
<name>G3AQ84_SPAPN</name>
<dbReference type="AlphaFoldDB" id="G3AQ84"/>
<feature type="non-terminal residue" evidence="1">
    <location>
        <position position="69"/>
    </location>
</feature>
<accession>G3AQ84</accession>
<dbReference type="EMBL" id="GL996503">
    <property type="protein sequence ID" value="EGW31431.1"/>
    <property type="molecule type" value="Genomic_DNA"/>
</dbReference>
<evidence type="ECO:0000313" key="2">
    <source>
        <dbReference type="Proteomes" id="UP000000709"/>
    </source>
</evidence>
<gene>
    <name evidence="1" type="ORF">SPAPADRAFT_72242</name>
</gene>
<dbReference type="HOGENOM" id="CLU_2782993_0_0_1"/>
<organism evidence="2">
    <name type="scientific">Spathaspora passalidarum (strain NRRL Y-27907 / 11-Y1)</name>
    <dbReference type="NCBI Taxonomy" id="619300"/>
    <lineage>
        <taxon>Eukaryota</taxon>
        <taxon>Fungi</taxon>
        <taxon>Dikarya</taxon>
        <taxon>Ascomycota</taxon>
        <taxon>Saccharomycotina</taxon>
        <taxon>Pichiomycetes</taxon>
        <taxon>Debaryomycetaceae</taxon>
        <taxon>Spathaspora</taxon>
    </lineage>
</organism>
<protein>
    <submittedName>
        <fullName evidence="1">Uncharacterized protein</fullName>
    </submittedName>
</protein>
<feature type="non-terminal residue" evidence="1">
    <location>
        <position position="1"/>
    </location>
</feature>
<evidence type="ECO:0000313" key="1">
    <source>
        <dbReference type="EMBL" id="EGW31431.1"/>
    </source>
</evidence>
<dbReference type="InParanoid" id="G3AQ84"/>
<dbReference type="GeneID" id="18875421"/>
<sequence>LKYQQTYRLFISVDFRLKTYVISTQAFLLTHNGSLPNFITKAKHSLVHLNARYTFTVVITKCSINCCYC</sequence>
<reference evidence="1 2" key="1">
    <citation type="journal article" date="2011" name="Proc. Natl. Acad. Sci. U.S.A.">
        <title>Comparative genomics of xylose-fermenting fungi for enhanced biofuel production.</title>
        <authorList>
            <person name="Wohlbach D.J."/>
            <person name="Kuo A."/>
            <person name="Sato T.K."/>
            <person name="Potts K.M."/>
            <person name="Salamov A.A."/>
            <person name="LaButti K.M."/>
            <person name="Sun H."/>
            <person name="Clum A."/>
            <person name="Pangilinan J.L."/>
            <person name="Lindquist E.A."/>
            <person name="Lucas S."/>
            <person name="Lapidus A."/>
            <person name="Jin M."/>
            <person name="Gunawan C."/>
            <person name="Balan V."/>
            <person name="Dale B.E."/>
            <person name="Jeffries T.W."/>
            <person name="Zinkel R."/>
            <person name="Barry K.W."/>
            <person name="Grigoriev I.V."/>
            <person name="Gasch A.P."/>
        </authorList>
    </citation>
    <scope>NUCLEOTIDE SEQUENCE [LARGE SCALE GENOMIC DNA]</scope>
    <source>
        <strain evidence="2">NRRL Y-27907 / 11-Y1</strain>
    </source>
</reference>
<dbReference type="KEGG" id="spaa:SPAPADRAFT_72242"/>